<comment type="caution">
    <text evidence="2">The sequence shown here is derived from an EMBL/GenBank/DDBJ whole genome shotgun (WGS) entry which is preliminary data.</text>
</comment>
<dbReference type="Pfam" id="PF00404">
    <property type="entry name" value="Dockerin_1"/>
    <property type="match status" value="1"/>
</dbReference>
<evidence type="ECO:0000313" key="2">
    <source>
        <dbReference type="EMBL" id="TWU51233.1"/>
    </source>
</evidence>
<name>A0A5C6ENB6_9BACT</name>
<sequence>MAQGEQVAANRDPKNTFDVNDNGTVSALDALLNINALARHDNNQSSSIDPDDFYSNVSGDSTVSALNAFLVINQLTRQDQLGAPNQITAPTEPPTSLDGQMIRWTASPLVGGETYEVAFSTKASCNAADFVASRNGVDGLQTSIFTEVTTDGDYFFCVTAIGFNDTRFPADNQGAAVRHELERFHTVFFSKATVAISQGSLCPDTPSNLRFFDLKRSEIASNAGLIIDWMARR</sequence>
<gene>
    <name evidence="2" type="ORF">Poly59_28250</name>
</gene>
<reference evidence="2 3" key="1">
    <citation type="submission" date="2019-02" db="EMBL/GenBank/DDBJ databases">
        <title>Deep-cultivation of Planctomycetes and their phenomic and genomic characterization uncovers novel biology.</title>
        <authorList>
            <person name="Wiegand S."/>
            <person name="Jogler M."/>
            <person name="Boedeker C."/>
            <person name="Pinto D."/>
            <person name="Vollmers J."/>
            <person name="Rivas-Marin E."/>
            <person name="Kohn T."/>
            <person name="Peeters S.H."/>
            <person name="Heuer A."/>
            <person name="Rast P."/>
            <person name="Oberbeckmann S."/>
            <person name="Bunk B."/>
            <person name="Jeske O."/>
            <person name="Meyerdierks A."/>
            <person name="Storesund J.E."/>
            <person name="Kallscheuer N."/>
            <person name="Luecker S."/>
            <person name="Lage O.M."/>
            <person name="Pohl T."/>
            <person name="Merkel B.J."/>
            <person name="Hornburger P."/>
            <person name="Mueller R.-W."/>
            <person name="Bruemmer F."/>
            <person name="Labrenz M."/>
            <person name="Spormann A.M."/>
            <person name="Op Den Camp H."/>
            <person name="Overmann J."/>
            <person name="Amann R."/>
            <person name="Jetten M.S.M."/>
            <person name="Mascher T."/>
            <person name="Medema M.H."/>
            <person name="Devos D.P."/>
            <person name="Kaster A.-K."/>
            <person name="Ovreas L."/>
            <person name="Rohde M."/>
            <person name="Galperin M.Y."/>
            <person name="Jogler C."/>
        </authorList>
    </citation>
    <scope>NUCLEOTIDE SEQUENCE [LARGE SCALE GENOMIC DNA]</scope>
    <source>
        <strain evidence="2 3">Poly59</strain>
    </source>
</reference>
<protein>
    <recommendedName>
        <fullName evidence="4">Dockerin type I repeat protein</fullName>
    </recommendedName>
</protein>
<accession>A0A5C6ENB6</accession>
<dbReference type="GO" id="GO:0000272">
    <property type="term" value="P:polysaccharide catabolic process"/>
    <property type="evidence" value="ECO:0007669"/>
    <property type="project" value="InterPro"/>
</dbReference>
<dbReference type="EMBL" id="SJPX01000003">
    <property type="protein sequence ID" value="TWU51233.1"/>
    <property type="molecule type" value="Genomic_DNA"/>
</dbReference>
<feature type="region of interest" description="Disordered" evidence="1">
    <location>
        <begin position="1"/>
        <end position="21"/>
    </location>
</feature>
<dbReference type="AlphaFoldDB" id="A0A5C6ENB6"/>
<dbReference type="GO" id="GO:0004553">
    <property type="term" value="F:hydrolase activity, hydrolyzing O-glycosyl compounds"/>
    <property type="evidence" value="ECO:0007669"/>
    <property type="project" value="InterPro"/>
</dbReference>
<evidence type="ECO:0008006" key="4">
    <source>
        <dbReference type="Google" id="ProtNLM"/>
    </source>
</evidence>
<evidence type="ECO:0000313" key="3">
    <source>
        <dbReference type="Proteomes" id="UP000317977"/>
    </source>
</evidence>
<dbReference type="RefSeq" id="WP_146534635.1">
    <property type="nucleotide sequence ID" value="NZ_SJPX01000003.1"/>
</dbReference>
<dbReference type="InterPro" id="IPR002105">
    <property type="entry name" value="Dockerin_1_rpt"/>
</dbReference>
<evidence type="ECO:0000256" key="1">
    <source>
        <dbReference type="SAM" id="MobiDB-lite"/>
    </source>
</evidence>
<keyword evidence="3" id="KW-1185">Reference proteome</keyword>
<organism evidence="2 3">
    <name type="scientific">Rubripirellula reticaptiva</name>
    <dbReference type="NCBI Taxonomy" id="2528013"/>
    <lineage>
        <taxon>Bacteria</taxon>
        <taxon>Pseudomonadati</taxon>
        <taxon>Planctomycetota</taxon>
        <taxon>Planctomycetia</taxon>
        <taxon>Pirellulales</taxon>
        <taxon>Pirellulaceae</taxon>
        <taxon>Rubripirellula</taxon>
    </lineage>
</organism>
<dbReference type="Proteomes" id="UP000317977">
    <property type="component" value="Unassembled WGS sequence"/>
</dbReference>
<proteinExistence type="predicted"/>